<evidence type="ECO:0000259" key="1">
    <source>
        <dbReference type="PROSITE" id="PS51819"/>
    </source>
</evidence>
<comment type="caution">
    <text evidence="2">The sequence shown here is derived from an EMBL/GenBank/DDBJ whole genome shotgun (WGS) entry which is preliminary data.</text>
</comment>
<accession>A0ABW2IGS5</accession>
<reference evidence="3" key="1">
    <citation type="journal article" date="2019" name="Int. J. Syst. Evol. Microbiol.">
        <title>The Global Catalogue of Microorganisms (GCM) 10K type strain sequencing project: providing services to taxonomists for standard genome sequencing and annotation.</title>
        <authorList>
            <consortium name="The Broad Institute Genomics Platform"/>
            <consortium name="The Broad Institute Genome Sequencing Center for Infectious Disease"/>
            <person name="Wu L."/>
            <person name="Ma J."/>
        </authorList>
    </citation>
    <scope>NUCLEOTIDE SEQUENCE [LARGE SCALE GENOMIC DNA]</scope>
    <source>
        <strain evidence="3">CCUG 51308</strain>
    </source>
</reference>
<evidence type="ECO:0000313" key="2">
    <source>
        <dbReference type="EMBL" id="MFC7290303.1"/>
    </source>
</evidence>
<dbReference type="PROSITE" id="PS51819">
    <property type="entry name" value="VOC"/>
    <property type="match status" value="1"/>
</dbReference>
<gene>
    <name evidence="2" type="ORF">ACFQS8_01625</name>
</gene>
<dbReference type="PROSITE" id="PS51257">
    <property type="entry name" value="PROKAR_LIPOPROTEIN"/>
    <property type="match status" value="1"/>
</dbReference>
<keyword evidence="3" id="KW-1185">Reference proteome</keyword>
<evidence type="ECO:0000313" key="3">
    <source>
        <dbReference type="Proteomes" id="UP001596492"/>
    </source>
</evidence>
<dbReference type="EMBL" id="JBHTBR010000002">
    <property type="protein sequence ID" value="MFC7290303.1"/>
    <property type="molecule type" value="Genomic_DNA"/>
</dbReference>
<dbReference type="Gene3D" id="3.10.180.10">
    <property type="entry name" value="2,3-Dihydroxybiphenyl 1,2-Dioxygenase, domain 1"/>
    <property type="match status" value="1"/>
</dbReference>
<name>A0ABW2IGS5_9PROT</name>
<proteinExistence type="predicted"/>
<dbReference type="RefSeq" id="WP_382165085.1">
    <property type="nucleotide sequence ID" value="NZ_JBHTBR010000002.1"/>
</dbReference>
<dbReference type="InterPro" id="IPR029068">
    <property type="entry name" value="Glyas_Bleomycin-R_OHBP_Dase"/>
</dbReference>
<organism evidence="2 3">
    <name type="scientific">Hirschia litorea</name>
    <dbReference type="NCBI Taxonomy" id="1199156"/>
    <lineage>
        <taxon>Bacteria</taxon>
        <taxon>Pseudomonadati</taxon>
        <taxon>Pseudomonadota</taxon>
        <taxon>Alphaproteobacteria</taxon>
        <taxon>Hyphomonadales</taxon>
        <taxon>Hyphomonadaceae</taxon>
        <taxon>Hirschia</taxon>
    </lineage>
</organism>
<protein>
    <submittedName>
        <fullName evidence="2">VOC family protein</fullName>
    </submittedName>
</protein>
<sequence>MTKTSEFVKVILATTAAITLVACSNEPVETVDVETPEAVVEQVEVSNSLQFNPLDSMSPKSQREDALALPLQTVTLSTTDFEGTKRFYVDGMGMTLNGPFEVSAETKALQRALWAVPDDVDWTEYSLTRPSGKVQDRGAMSIRVLVLNKETPHVHASWDSRSYGGFSMGFPNMDNVKLDAKIRALGFTARNEHEIYEVPRLDGSMYEIQETIFDAPDYVHGVGITRVDMDALGAIDAETGLGGPGYSAQVVDDSVPVLAFYTDVLGLEIRRDSIFKSAGQDGAMSLPNGSEFRFAILAAKGYGPGGHMLFVDFKNVDGIEGNAPPRVPNRGIGMWSFPVKSLDTVMANAKTAGTNIVHEPALIDDPIHGKIRVATFLAPNEFLVEAFEKVES</sequence>
<dbReference type="SUPFAM" id="SSF54593">
    <property type="entry name" value="Glyoxalase/Bleomycin resistance protein/Dihydroxybiphenyl dioxygenase"/>
    <property type="match status" value="1"/>
</dbReference>
<dbReference type="Proteomes" id="UP001596492">
    <property type="component" value="Unassembled WGS sequence"/>
</dbReference>
<feature type="domain" description="VOC" evidence="1">
    <location>
        <begin position="243"/>
        <end position="389"/>
    </location>
</feature>
<dbReference type="InterPro" id="IPR037523">
    <property type="entry name" value="VOC_core"/>
</dbReference>